<keyword evidence="2" id="KW-0945">Host-virus interaction</keyword>
<feature type="signal peptide" evidence="10">
    <location>
        <begin position="1"/>
        <end position="26"/>
    </location>
</feature>
<keyword evidence="9" id="KW-1133">Transmembrane helix</keyword>
<evidence type="ECO:0000313" key="12">
    <source>
        <dbReference type="EMBL" id="KAF8364588.1"/>
    </source>
</evidence>
<dbReference type="PROSITE" id="PS51473">
    <property type="entry name" value="GNK2"/>
    <property type="match status" value="2"/>
</dbReference>
<keyword evidence="9" id="KW-0472">Membrane</keyword>
<dbReference type="Gene3D" id="3.30.430.20">
    <property type="entry name" value="Gnk2 domain, C-X8-C-X2-C motif"/>
    <property type="match status" value="2"/>
</dbReference>
<sequence length="341" mass="36652">MESNISNLFAISSMTLLLLLVKPAISDSQINLLDIGCSQYKAPNPEVFLRNVNATLADLGGQLNNTNSTGHFATAQQARGSDPVYAMVQCRNYLSTADCLACFAKSVLQIRDCGGANGARVINDGCFLRYESNSFYDQTTVEGHKRICDNRTISQRSGFKVAVERLLSNLEVATPRIAGFFAATKEEEGVIGSGAAAYGVAQCVQTLSKSGCEECLKVAHGNLGRCLPDADGRAVDAGCFLRYSEKAFFRDDQTTNLTPFLGKGGSSKNKAIIGGVSGGASLLLFVGVIIFLQLSRKPKKDRKGKESSSKIFILLSPSVFVSTFYIKPKPLILSLYLLGPQ</sequence>
<evidence type="ECO:0000256" key="10">
    <source>
        <dbReference type="SAM" id="SignalP"/>
    </source>
</evidence>
<keyword evidence="5" id="KW-0965">Cell junction</keyword>
<dbReference type="EMBL" id="JABCRI010001415">
    <property type="protein sequence ID" value="KAF8364588.1"/>
    <property type="molecule type" value="Genomic_DNA"/>
</dbReference>
<keyword evidence="13" id="KW-1185">Reference proteome</keyword>
<comment type="subcellular location">
    <subcellularLocation>
        <location evidence="7">Cell junction</location>
        <location evidence="7">Plasmodesma</location>
    </subcellularLocation>
    <subcellularLocation>
        <location evidence="1">Cell membrane</location>
        <topology evidence="1">Single-pass type I membrane protein</topology>
    </subcellularLocation>
</comment>
<accession>A0A835CW40</accession>
<evidence type="ECO:0000256" key="2">
    <source>
        <dbReference type="ARBA" id="ARBA00022581"/>
    </source>
</evidence>
<proteinExistence type="inferred from homology"/>
<feature type="transmembrane region" description="Helical" evidence="9">
    <location>
        <begin position="271"/>
        <end position="295"/>
    </location>
</feature>
<comment type="similarity">
    <text evidence="8">Belongs to the cysteine-rich repeat secretory protein family. Plasmodesmata-located proteins (PDLD) subfamily.</text>
</comment>
<keyword evidence="3 10" id="KW-0732">Signal</keyword>
<dbReference type="PANTHER" id="PTHR32080">
    <property type="entry name" value="ANTIFUNGAL PROTEIN GINKBILOBIN-2-LIKE"/>
    <property type="match status" value="1"/>
</dbReference>
<dbReference type="OMA" id="ALCPQAN"/>
<evidence type="ECO:0000256" key="6">
    <source>
        <dbReference type="ARBA" id="ARBA00023157"/>
    </source>
</evidence>
<dbReference type="GO" id="GO:0005886">
    <property type="term" value="C:plasma membrane"/>
    <property type="evidence" value="ECO:0007669"/>
    <property type="project" value="UniProtKB-SubCell"/>
</dbReference>
<evidence type="ECO:0000313" key="13">
    <source>
        <dbReference type="Proteomes" id="UP000655225"/>
    </source>
</evidence>
<evidence type="ECO:0000256" key="9">
    <source>
        <dbReference type="SAM" id="Phobius"/>
    </source>
</evidence>
<dbReference type="Pfam" id="PF01657">
    <property type="entry name" value="Stress-antifung"/>
    <property type="match status" value="2"/>
</dbReference>
<keyword evidence="9" id="KW-0812">Transmembrane</keyword>
<protein>
    <recommendedName>
        <fullName evidence="11">Gnk2-homologous domain-containing protein</fullName>
    </recommendedName>
</protein>
<keyword evidence="6" id="KW-1015">Disulfide bond</keyword>
<dbReference type="Proteomes" id="UP000655225">
    <property type="component" value="Unassembled WGS sequence"/>
</dbReference>
<dbReference type="GO" id="GO:0009506">
    <property type="term" value="C:plasmodesma"/>
    <property type="evidence" value="ECO:0007669"/>
    <property type="project" value="UniProtKB-SubCell"/>
</dbReference>
<evidence type="ECO:0000259" key="11">
    <source>
        <dbReference type="PROSITE" id="PS51473"/>
    </source>
</evidence>
<reference evidence="12 13" key="1">
    <citation type="submission" date="2020-04" db="EMBL/GenBank/DDBJ databases">
        <title>Plant Genome Project.</title>
        <authorList>
            <person name="Zhang R.-G."/>
        </authorList>
    </citation>
    <scope>NUCLEOTIDE SEQUENCE [LARGE SCALE GENOMIC DNA]</scope>
    <source>
        <strain evidence="12">YNK0</strain>
        <tissue evidence="12">Leaf</tissue>
    </source>
</reference>
<feature type="transmembrane region" description="Helical" evidence="9">
    <location>
        <begin position="307"/>
        <end position="326"/>
    </location>
</feature>
<dbReference type="PANTHER" id="PTHR32080:SF27">
    <property type="entry name" value="OS01G0548750 PROTEIN"/>
    <property type="match status" value="1"/>
</dbReference>
<dbReference type="AlphaFoldDB" id="A0A835CW40"/>
<dbReference type="InterPro" id="IPR038408">
    <property type="entry name" value="GNK2_sf"/>
</dbReference>
<organism evidence="12 13">
    <name type="scientific">Tetracentron sinense</name>
    <name type="common">Spur-leaf</name>
    <dbReference type="NCBI Taxonomy" id="13715"/>
    <lineage>
        <taxon>Eukaryota</taxon>
        <taxon>Viridiplantae</taxon>
        <taxon>Streptophyta</taxon>
        <taxon>Embryophyta</taxon>
        <taxon>Tracheophyta</taxon>
        <taxon>Spermatophyta</taxon>
        <taxon>Magnoliopsida</taxon>
        <taxon>Trochodendrales</taxon>
        <taxon>Trochodendraceae</taxon>
        <taxon>Tetracentron</taxon>
    </lineage>
</organism>
<evidence type="ECO:0000256" key="5">
    <source>
        <dbReference type="ARBA" id="ARBA00022949"/>
    </source>
</evidence>
<evidence type="ECO:0000256" key="8">
    <source>
        <dbReference type="ARBA" id="ARBA00038393"/>
    </source>
</evidence>
<evidence type="ECO:0000256" key="1">
    <source>
        <dbReference type="ARBA" id="ARBA00004251"/>
    </source>
</evidence>
<dbReference type="FunFam" id="3.30.430.20:FF:000014">
    <property type="entry name" value="Cysteine-rich receptor-like protein kinase 2"/>
    <property type="match status" value="1"/>
</dbReference>
<feature type="chain" id="PRO_5032445122" description="Gnk2-homologous domain-containing protein" evidence="10">
    <location>
        <begin position="27"/>
        <end position="341"/>
    </location>
</feature>
<evidence type="ECO:0000256" key="7">
    <source>
        <dbReference type="ARBA" id="ARBA00024184"/>
    </source>
</evidence>
<dbReference type="InterPro" id="IPR051378">
    <property type="entry name" value="Cell2Cell_Antifungal"/>
</dbReference>
<feature type="domain" description="Gnk2-homologous" evidence="11">
    <location>
        <begin position="141"/>
        <end position="248"/>
    </location>
</feature>
<gene>
    <name evidence="12" type="ORF">HHK36_033441</name>
</gene>
<dbReference type="FunFam" id="3.30.430.20:FF:000017">
    <property type="entry name" value="Cysteine-rich receptor-like protein kinase 2"/>
    <property type="match status" value="1"/>
</dbReference>
<keyword evidence="4" id="KW-0677">Repeat</keyword>
<dbReference type="OrthoDB" id="4062651at2759"/>
<comment type="caution">
    <text evidence="12">The sequence shown here is derived from an EMBL/GenBank/DDBJ whole genome shotgun (WGS) entry which is preliminary data.</text>
</comment>
<name>A0A835CW40_TETSI</name>
<feature type="domain" description="Gnk2-homologous" evidence="11">
    <location>
        <begin position="30"/>
        <end position="135"/>
    </location>
</feature>
<dbReference type="InterPro" id="IPR002902">
    <property type="entry name" value="GNK2"/>
</dbReference>
<evidence type="ECO:0000256" key="4">
    <source>
        <dbReference type="ARBA" id="ARBA00022737"/>
    </source>
</evidence>
<evidence type="ECO:0000256" key="3">
    <source>
        <dbReference type="ARBA" id="ARBA00022729"/>
    </source>
</evidence>
<dbReference type="CDD" id="cd23509">
    <property type="entry name" value="Gnk2-like"/>
    <property type="match status" value="2"/>
</dbReference>